<accession>A0A6B3N0S8</accession>
<dbReference type="EMBL" id="JAAHFQ010000086">
    <property type="protein sequence ID" value="NER27266.1"/>
    <property type="molecule type" value="Genomic_DNA"/>
</dbReference>
<organism evidence="2">
    <name type="scientific">Symploca sp. SIO1C4</name>
    <dbReference type="NCBI Taxonomy" id="2607765"/>
    <lineage>
        <taxon>Bacteria</taxon>
        <taxon>Bacillati</taxon>
        <taxon>Cyanobacteriota</taxon>
        <taxon>Cyanophyceae</taxon>
        <taxon>Coleofasciculales</taxon>
        <taxon>Coleofasciculaceae</taxon>
        <taxon>Symploca</taxon>
    </lineage>
</organism>
<dbReference type="InterPro" id="IPR029044">
    <property type="entry name" value="Nucleotide-diphossugar_trans"/>
</dbReference>
<dbReference type="AlphaFoldDB" id="A0A6B3N0S8"/>
<dbReference type="GO" id="GO:0016740">
    <property type="term" value="F:transferase activity"/>
    <property type="evidence" value="ECO:0007669"/>
    <property type="project" value="UniProtKB-KW"/>
</dbReference>
<dbReference type="Gene3D" id="3.90.550.10">
    <property type="entry name" value="Spore Coat Polysaccharide Biosynthesis Protein SpsA, Chain A"/>
    <property type="match status" value="1"/>
</dbReference>
<gene>
    <name evidence="2" type="ORF">F6J89_06410</name>
</gene>
<comment type="caution">
    <text evidence="2">The sequence shown here is derived from an EMBL/GenBank/DDBJ whole genome shotgun (WGS) entry which is preliminary data.</text>
</comment>
<dbReference type="PANTHER" id="PTHR43685:SF3">
    <property type="entry name" value="SLR2126 PROTEIN"/>
    <property type="match status" value="1"/>
</dbReference>
<name>A0A6B3N0S8_9CYAN</name>
<dbReference type="SUPFAM" id="SSF53448">
    <property type="entry name" value="Nucleotide-diphospho-sugar transferases"/>
    <property type="match status" value="1"/>
</dbReference>
<reference evidence="2" key="1">
    <citation type="submission" date="2019-11" db="EMBL/GenBank/DDBJ databases">
        <title>Genomic insights into an expanded diversity of filamentous marine cyanobacteria reveals the extraordinary biosynthetic potential of Moorea and Okeania.</title>
        <authorList>
            <person name="Ferreira Leao T."/>
            <person name="Wang M."/>
            <person name="Moss N."/>
            <person name="Da Silva R."/>
            <person name="Sanders J."/>
            <person name="Nurk S."/>
            <person name="Gurevich A."/>
            <person name="Humphrey G."/>
            <person name="Reher R."/>
            <person name="Zhu Q."/>
            <person name="Belda-Ferre P."/>
            <person name="Glukhov E."/>
            <person name="Rex R."/>
            <person name="Dorrestein P.C."/>
            <person name="Knight R."/>
            <person name="Pevzner P."/>
            <person name="Gerwick W.H."/>
            <person name="Gerwick L."/>
        </authorList>
    </citation>
    <scope>NUCLEOTIDE SEQUENCE</scope>
    <source>
        <strain evidence="2">SIO1C4</strain>
    </source>
</reference>
<protein>
    <submittedName>
        <fullName evidence="2">Glycosyltransferase family 2 protein</fullName>
    </submittedName>
</protein>
<evidence type="ECO:0000313" key="2">
    <source>
        <dbReference type="EMBL" id="NER27266.1"/>
    </source>
</evidence>
<evidence type="ECO:0000259" key="1">
    <source>
        <dbReference type="Pfam" id="PF00535"/>
    </source>
</evidence>
<dbReference type="Pfam" id="PF00535">
    <property type="entry name" value="Glycos_transf_2"/>
    <property type="match status" value="1"/>
</dbReference>
<feature type="domain" description="Glycosyltransferase 2-like" evidence="1">
    <location>
        <begin position="4"/>
        <end position="101"/>
    </location>
</feature>
<dbReference type="InterPro" id="IPR050834">
    <property type="entry name" value="Glycosyltransf_2"/>
</dbReference>
<keyword evidence="2" id="KW-0808">Transferase</keyword>
<sequence>MSISVIIPFYRRHYNLKFCLQGLNAQRSSCFDVIVSAFEVDSQLEQICNPYPFVRIEAMSGIQWSVARSRNTGIRAATGEVLLFLDADILAQPNLVELHRAVQIESKLSCMVPGRVLNFFPYKQSSGLYTEIIEESNISDLLFDAENRLPSDERWGLPKPIPLPWSLCWSGNLSIPRKTVLDNELYFNETFIGWGCEDLEWSYRAYQTGCQVKFCREAWGIHLPHSRHIKQQITSEKKNFRKFLQNYPTFEVEILTWLNDIEANRSFLDILLDISKVRGLSIYDAQKSLMMGFLPNRLRLGIDKLEPDEKALFLLGIVTPFEKNTFDEVIVPNWIERLPTYLRLPIQIEMNRICKKELI</sequence>
<dbReference type="InterPro" id="IPR001173">
    <property type="entry name" value="Glyco_trans_2-like"/>
</dbReference>
<dbReference type="PANTHER" id="PTHR43685">
    <property type="entry name" value="GLYCOSYLTRANSFERASE"/>
    <property type="match status" value="1"/>
</dbReference>
<proteinExistence type="predicted"/>